<reference evidence="1 2" key="1">
    <citation type="submission" date="2018-08" db="EMBL/GenBank/DDBJ databases">
        <title>A genome reference for cultivated species of the human gut microbiota.</title>
        <authorList>
            <person name="Zou Y."/>
            <person name="Xue W."/>
            <person name="Luo G."/>
        </authorList>
    </citation>
    <scope>NUCLEOTIDE SEQUENCE [LARGE SCALE GENOMIC DNA]</scope>
    <source>
        <strain evidence="1 2">AF42-21</strain>
    </source>
</reference>
<dbReference type="Pfam" id="PF05521">
    <property type="entry name" value="Phage_HCP"/>
    <property type="match status" value="1"/>
</dbReference>
<evidence type="ECO:0000313" key="1">
    <source>
        <dbReference type="EMBL" id="RHK64371.1"/>
    </source>
</evidence>
<comment type="caution">
    <text evidence="1">The sequence shown here is derived from an EMBL/GenBank/DDBJ whole genome shotgun (WGS) entry which is preliminary data.</text>
</comment>
<name>A0A415H806_9FIRM</name>
<organism evidence="1 2">
    <name type="scientific">Dorea formicigenerans</name>
    <dbReference type="NCBI Taxonomy" id="39486"/>
    <lineage>
        <taxon>Bacteria</taxon>
        <taxon>Bacillati</taxon>
        <taxon>Bacillota</taxon>
        <taxon>Clostridia</taxon>
        <taxon>Lachnospirales</taxon>
        <taxon>Lachnospiraceae</taxon>
        <taxon>Dorea</taxon>
    </lineage>
</organism>
<evidence type="ECO:0000313" key="2">
    <source>
        <dbReference type="Proteomes" id="UP000284152"/>
    </source>
</evidence>
<proteinExistence type="predicted"/>
<accession>A0A415H806</accession>
<gene>
    <name evidence="1" type="ORF">DW054_06155</name>
</gene>
<dbReference type="AlphaFoldDB" id="A0A415H806"/>
<sequence length="110" mass="12629">MNIELLNVRIFISKNTVITDAIGNHRNEWQPFYTCYATVSGEAGKEQTDAGMVVDDSSIDFTIRWCKKAAEIDSTHFRVEVNGELYNIAAVDHMNFRRKSIKLSCEKVRR</sequence>
<dbReference type="Gene3D" id="2.40.10.270">
    <property type="entry name" value="Bacteriophage SPP1 head-tail adaptor protein"/>
    <property type="match status" value="1"/>
</dbReference>
<dbReference type="InterPro" id="IPR008767">
    <property type="entry name" value="Phage_SPP1_head-tail_adaptor"/>
</dbReference>
<dbReference type="Proteomes" id="UP000284152">
    <property type="component" value="Unassembled WGS sequence"/>
</dbReference>
<dbReference type="NCBIfam" id="TIGR01563">
    <property type="entry name" value="gp16_SPP1"/>
    <property type="match status" value="1"/>
</dbReference>
<dbReference type="EMBL" id="QRNS01000007">
    <property type="protein sequence ID" value="RHK64371.1"/>
    <property type="molecule type" value="Genomic_DNA"/>
</dbReference>
<dbReference type="InterPro" id="IPR038666">
    <property type="entry name" value="SSP1_head-tail_sf"/>
</dbReference>
<protein>
    <submittedName>
        <fullName evidence="1">Head-tail adaptor protein</fullName>
    </submittedName>
</protein>